<dbReference type="InterPro" id="IPR036803">
    <property type="entry name" value="Porphobilinogen_deaminase_C_sf"/>
</dbReference>
<evidence type="ECO:0000256" key="4">
    <source>
        <dbReference type="ARBA" id="ARBA00005638"/>
    </source>
</evidence>
<dbReference type="EMBL" id="BIFH01000013">
    <property type="protein sequence ID" value="GCD93222.1"/>
    <property type="molecule type" value="Genomic_DNA"/>
</dbReference>
<dbReference type="InterPro" id="IPR022419">
    <property type="entry name" value="Porphobilin_deaminase_cofac_BS"/>
</dbReference>
<dbReference type="PROSITE" id="PS00533">
    <property type="entry name" value="PORPHOBILINOGEN_DEAM"/>
    <property type="match status" value="1"/>
</dbReference>
<evidence type="ECO:0000259" key="8">
    <source>
        <dbReference type="Pfam" id="PF03900"/>
    </source>
</evidence>
<comment type="pathway">
    <text evidence="3">Porphyrin-containing compound metabolism; protoporphyrin-IX biosynthesis; coproporphyrinogen-III from 5-aminolevulinate: step 2/4.</text>
</comment>
<evidence type="ECO:0000256" key="3">
    <source>
        <dbReference type="ARBA" id="ARBA00004735"/>
    </source>
</evidence>
<comment type="similarity">
    <text evidence="4">Belongs to the HMBS family.</text>
</comment>
<gene>
    <name evidence="9" type="primary">hemC2_1</name>
    <name evidence="9" type="ORF">EHYA_00865</name>
</gene>
<dbReference type="EC" id="2.5.1.61" evidence="5"/>
<evidence type="ECO:0000313" key="9">
    <source>
        <dbReference type="EMBL" id="GCD93222.1"/>
    </source>
</evidence>
<evidence type="ECO:0000256" key="2">
    <source>
        <dbReference type="ARBA" id="ARBA00002869"/>
    </source>
</evidence>
<dbReference type="Pfam" id="PF03900">
    <property type="entry name" value="Porphobil_deamC"/>
    <property type="match status" value="1"/>
</dbReference>
<dbReference type="GO" id="GO:0004418">
    <property type="term" value="F:hydroxymethylbilane synthase activity"/>
    <property type="evidence" value="ECO:0007669"/>
    <property type="project" value="UniProtKB-EC"/>
</dbReference>
<dbReference type="GO" id="GO:0006779">
    <property type="term" value="P:porphyrin-containing compound biosynthetic process"/>
    <property type="evidence" value="ECO:0007669"/>
    <property type="project" value="UniProtKB-KW"/>
</dbReference>
<evidence type="ECO:0000313" key="10">
    <source>
        <dbReference type="Proteomes" id="UP000286931"/>
    </source>
</evidence>
<evidence type="ECO:0000256" key="1">
    <source>
        <dbReference type="ARBA" id="ARBA00001916"/>
    </source>
</evidence>
<evidence type="ECO:0000256" key="5">
    <source>
        <dbReference type="ARBA" id="ARBA00012655"/>
    </source>
</evidence>
<dbReference type="InterPro" id="IPR022418">
    <property type="entry name" value="Porphobilinogen_deaminase_C"/>
</dbReference>
<dbReference type="Gene3D" id="3.30.160.40">
    <property type="entry name" value="Porphobilinogen deaminase, C-terminal domain"/>
    <property type="match status" value="1"/>
</dbReference>
<keyword evidence="10" id="KW-1185">Reference proteome</keyword>
<dbReference type="FunFam" id="3.30.160.40:FF:000001">
    <property type="entry name" value="Porphobilinogen deaminase"/>
    <property type="match status" value="1"/>
</dbReference>
<sequence length="98" mass="10184">MPPLDVLAAPDHPDTARQATAERALLHTLRGHCDSPVAGYAGTHPTGELSLRAAVFTPDGKTVLNAHEWAGPLDPAGLGASVALLRPGARELIDTIPH</sequence>
<evidence type="ECO:0000256" key="6">
    <source>
        <dbReference type="ARBA" id="ARBA00022679"/>
    </source>
</evidence>
<evidence type="ECO:0000256" key="7">
    <source>
        <dbReference type="ARBA" id="ARBA00023244"/>
    </source>
</evidence>
<proteinExistence type="inferred from homology"/>
<dbReference type="Proteomes" id="UP000286931">
    <property type="component" value="Unassembled WGS sequence"/>
</dbReference>
<keyword evidence="7" id="KW-0627">Porphyrin biosynthesis</keyword>
<comment type="cofactor">
    <cofactor evidence="1">
        <name>dipyrromethane</name>
        <dbReference type="ChEBI" id="CHEBI:60342"/>
    </cofactor>
</comment>
<accession>A0A401YF52</accession>
<organism evidence="9 10">
    <name type="scientific">Embleya hyalina</name>
    <dbReference type="NCBI Taxonomy" id="516124"/>
    <lineage>
        <taxon>Bacteria</taxon>
        <taxon>Bacillati</taxon>
        <taxon>Actinomycetota</taxon>
        <taxon>Actinomycetes</taxon>
        <taxon>Kitasatosporales</taxon>
        <taxon>Streptomycetaceae</taxon>
        <taxon>Embleya</taxon>
    </lineage>
</organism>
<comment type="function">
    <text evidence="2">Tetrapolymerization of the monopyrrole PBG into the hydroxymethylbilane pre-uroporphyrinogen in several discrete steps.</text>
</comment>
<dbReference type="AlphaFoldDB" id="A0A401YF52"/>
<comment type="caution">
    <text evidence="9">The sequence shown here is derived from an EMBL/GenBank/DDBJ whole genome shotgun (WGS) entry which is preliminary data.</text>
</comment>
<dbReference type="SUPFAM" id="SSF54782">
    <property type="entry name" value="Porphobilinogen deaminase (hydroxymethylbilane synthase), C-terminal domain"/>
    <property type="match status" value="1"/>
</dbReference>
<reference evidence="9 10" key="1">
    <citation type="submission" date="2018-12" db="EMBL/GenBank/DDBJ databases">
        <title>Draft genome sequence of Embleya hyalina NBRC 13850T.</title>
        <authorList>
            <person name="Komaki H."/>
            <person name="Hosoyama A."/>
            <person name="Kimura A."/>
            <person name="Ichikawa N."/>
            <person name="Tamura T."/>
        </authorList>
    </citation>
    <scope>NUCLEOTIDE SEQUENCE [LARGE SCALE GENOMIC DNA]</scope>
    <source>
        <strain evidence="9 10">NBRC 13850</strain>
    </source>
</reference>
<protein>
    <recommendedName>
        <fullName evidence="5">hydroxymethylbilane synthase</fullName>
        <ecNumber evidence="5">2.5.1.61</ecNumber>
    </recommendedName>
</protein>
<feature type="domain" description="Porphobilinogen deaminase C-terminal" evidence="8">
    <location>
        <begin position="18"/>
        <end position="83"/>
    </location>
</feature>
<keyword evidence="6" id="KW-0808">Transferase</keyword>
<name>A0A401YF52_9ACTN</name>